<dbReference type="AlphaFoldDB" id="A0A379FHN6"/>
<dbReference type="Proteomes" id="UP000254191">
    <property type="component" value="Unassembled WGS sequence"/>
</dbReference>
<keyword evidence="3" id="KW-0732">Signal</keyword>
<evidence type="ECO:0000256" key="3">
    <source>
        <dbReference type="ARBA" id="ARBA00022729"/>
    </source>
</evidence>
<evidence type="ECO:0000256" key="2">
    <source>
        <dbReference type="ARBA" id="ARBA00022448"/>
    </source>
</evidence>
<dbReference type="GO" id="GO:0015288">
    <property type="term" value="F:porin activity"/>
    <property type="evidence" value="ECO:0007669"/>
    <property type="project" value="TreeGrafter"/>
</dbReference>
<evidence type="ECO:0000313" key="5">
    <source>
        <dbReference type="Proteomes" id="UP000254191"/>
    </source>
</evidence>
<sequence length="102" mass="11943">MYDLKNWDLPGWAIGTSYVYAWDAKPSSNPIYDQSKRIRESAWNADIMYTVQEGRAKGTLFKLHYTRYDNHSDIPSYEGGFGNIFQDEKDVKFNVIMPFTIF</sequence>
<dbReference type="PANTHER" id="PTHR34596">
    <property type="entry name" value="CHITOPORIN"/>
    <property type="match status" value="1"/>
</dbReference>
<keyword evidence="2" id="KW-0813">Transport</keyword>
<comment type="similarity">
    <text evidence="1">Belongs to the outer membrane porin (Opr) (TC 1.B.25) family.</text>
</comment>
<protein>
    <submittedName>
        <fullName evidence="4">Outer membrane porin, OprD family</fullName>
    </submittedName>
</protein>
<dbReference type="PANTHER" id="PTHR34596:SF2">
    <property type="entry name" value="CHITOPORIN"/>
    <property type="match status" value="1"/>
</dbReference>
<dbReference type="GO" id="GO:0015772">
    <property type="term" value="P:oligosaccharide transport"/>
    <property type="evidence" value="ECO:0007669"/>
    <property type="project" value="TreeGrafter"/>
</dbReference>
<accession>A0A379FHN6</accession>
<dbReference type="Gene3D" id="2.40.160.10">
    <property type="entry name" value="Porin"/>
    <property type="match status" value="1"/>
</dbReference>
<gene>
    <name evidence="4" type="ORF">NCTC11938_01385</name>
</gene>
<dbReference type="GO" id="GO:0016020">
    <property type="term" value="C:membrane"/>
    <property type="evidence" value="ECO:0007669"/>
    <property type="project" value="InterPro"/>
</dbReference>
<dbReference type="Pfam" id="PF03573">
    <property type="entry name" value="OprD"/>
    <property type="match status" value="1"/>
</dbReference>
<name>A0A379FHN6_PROMI</name>
<evidence type="ECO:0000313" key="4">
    <source>
        <dbReference type="EMBL" id="SUC19645.1"/>
    </source>
</evidence>
<dbReference type="InterPro" id="IPR023614">
    <property type="entry name" value="Porin_dom_sf"/>
</dbReference>
<dbReference type="InterPro" id="IPR005318">
    <property type="entry name" value="OM_porin_bac"/>
</dbReference>
<reference evidence="4 5" key="1">
    <citation type="submission" date="2018-06" db="EMBL/GenBank/DDBJ databases">
        <authorList>
            <consortium name="Pathogen Informatics"/>
            <person name="Doyle S."/>
        </authorList>
    </citation>
    <scope>NUCLEOTIDE SEQUENCE [LARGE SCALE GENOMIC DNA]</scope>
    <source>
        <strain evidence="4 5">NCTC11938</strain>
    </source>
</reference>
<evidence type="ECO:0000256" key="1">
    <source>
        <dbReference type="ARBA" id="ARBA00009075"/>
    </source>
</evidence>
<dbReference type="EMBL" id="UGTS01000004">
    <property type="protein sequence ID" value="SUC19645.1"/>
    <property type="molecule type" value="Genomic_DNA"/>
</dbReference>
<proteinExistence type="inferred from homology"/>
<organism evidence="4 5">
    <name type="scientific">Proteus mirabilis</name>
    <dbReference type="NCBI Taxonomy" id="584"/>
    <lineage>
        <taxon>Bacteria</taxon>
        <taxon>Pseudomonadati</taxon>
        <taxon>Pseudomonadota</taxon>
        <taxon>Gammaproteobacteria</taxon>
        <taxon>Enterobacterales</taxon>
        <taxon>Morganellaceae</taxon>
        <taxon>Proteus</taxon>
    </lineage>
</organism>